<dbReference type="Pfam" id="PF14326">
    <property type="entry name" value="DUF4384"/>
    <property type="match status" value="1"/>
</dbReference>
<evidence type="ECO:0000313" key="2">
    <source>
        <dbReference type="EMBL" id="QTA82516.1"/>
    </source>
</evidence>
<feature type="domain" description="DUF4384" evidence="1">
    <location>
        <begin position="270"/>
        <end position="349"/>
    </location>
</feature>
<dbReference type="InterPro" id="IPR025493">
    <property type="entry name" value="DUF4384"/>
</dbReference>
<proteinExistence type="predicted"/>
<dbReference type="Proteomes" id="UP000663720">
    <property type="component" value="Chromosome"/>
</dbReference>
<evidence type="ECO:0000259" key="1">
    <source>
        <dbReference type="Pfam" id="PF14326"/>
    </source>
</evidence>
<protein>
    <submittedName>
        <fullName evidence="2">DUF4384</fullName>
    </submittedName>
</protein>
<accession>A0A975BBW0</accession>
<dbReference type="PANTHER" id="PTHR36194">
    <property type="entry name" value="S-LAYER-LIKE PROTEIN"/>
    <property type="match status" value="1"/>
</dbReference>
<dbReference type="KEGG" id="dli:dnl_48930"/>
<name>A0A975BBW0_9BACT</name>
<dbReference type="SUPFAM" id="SSF48452">
    <property type="entry name" value="TPR-like"/>
    <property type="match status" value="1"/>
</dbReference>
<keyword evidence="3" id="KW-1185">Reference proteome</keyword>
<reference evidence="2" key="1">
    <citation type="journal article" date="2021" name="Microb. Physiol.">
        <title>Proteogenomic Insights into the Physiology of Marine, Sulfate-Reducing, Filamentous Desulfonema limicola and Desulfonema magnum.</title>
        <authorList>
            <person name="Schnaars V."/>
            <person name="Wohlbrand L."/>
            <person name="Scheve S."/>
            <person name="Hinrichs C."/>
            <person name="Reinhardt R."/>
            <person name="Rabus R."/>
        </authorList>
    </citation>
    <scope>NUCLEOTIDE SEQUENCE</scope>
    <source>
        <strain evidence="2">5ac10</strain>
    </source>
</reference>
<dbReference type="PANTHER" id="PTHR36194:SF1">
    <property type="entry name" value="S-LAYER-LIKE PROTEIN"/>
    <property type="match status" value="1"/>
</dbReference>
<gene>
    <name evidence="2" type="ORF">dnl_48930</name>
</gene>
<sequence length="398" mass="45427">MEMIIFTRVKKIYILIFLILLLCPLKNVYAETYIDEAIKRFYDADFDMAISVIEKSVQQEENIETKYVAYAYLALVYYITGSVDRADDAIIKLIKTDPDVELEHIEMLKPGFLEDATEEFKKHFKLIKSSTDVAVPTGEITGIFPVYEQGETVGYTISANDNKLLKKIIFEVKDSSVKETWDISGQSATQKSYFITKDWEPGDYKYSFLIQDMAGNKNEYSGSFQLKGTQPDIPIQPADAAFDSIVAQLKSLGKRNTADFIQVWTNKKKLRIGEHVYYYFQSKKDCYLILLNLTAGKELIQVFPNKYNPDSFLKAGKKYSVPDPEITLVLKVTGPGGTDNLIALVSETPLNLLDADFKNQAFFELDRNNQELLNKVSKNIQKAENMDIVQKQVQYLIQ</sequence>
<dbReference type="RefSeq" id="WP_207688436.1">
    <property type="nucleotide sequence ID" value="NZ_CP061799.1"/>
</dbReference>
<dbReference type="InterPro" id="IPR011990">
    <property type="entry name" value="TPR-like_helical_dom_sf"/>
</dbReference>
<dbReference type="AlphaFoldDB" id="A0A975BBW0"/>
<evidence type="ECO:0000313" key="3">
    <source>
        <dbReference type="Proteomes" id="UP000663720"/>
    </source>
</evidence>
<organism evidence="2 3">
    <name type="scientific">Desulfonema limicola</name>
    <dbReference type="NCBI Taxonomy" id="45656"/>
    <lineage>
        <taxon>Bacteria</taxon>
        <taxon>Pseudomonadati</taxon>
        <taxon>Thermodesulfobacteriota</taxon>
        <taxon>Desulfobacteria</taxon>
        <taxon>Desulfobacterales</taxon>
        <taxon>Desulfococcaceae</taxon>
        <taxon>Desulfonema</taxon>
    </lineage>
</organism>
<dbReference type="EMBL" id="CP061799">
    <property type="protein sequence ID" value="QTA82516.1"/>
    <property type="molecule type" value="Genomic_DNA"/>
</dbReference>